<dbReference type="Proteomes" id="UP001157938">
    <property type="component" value="Unassembled WGS sequence"/>
</dbReference>
<proteinExistence type="predicted"/>
<gene>
    <name evidence="2" type="ORF">PFR001_LOCUS4259</name>
</gene>
<feature type="region of interest" description="Disordered" evidence="1">
    <location>
        <begin position="1"/>
        <end position="32"/>
    </location>
</feature>
<reference evidence="2 3" key="1">
    <citation type="submission" date="2021-11" db="EMBL/GenBank/DDBJ databases">
        <authorList>
            <person name="Islam A."/>
            <person name="Islam S."/>
            <person name="Flora M.S."/>
            <person name="Rahman M."/>
            <person name="Ziaur R.M."/>
            <person name="Epstein J.H."/>
            <person name="Hassan M."/>
            <person name="Klassen M."/>
            <person name="Woodard K."/>
            <person name="Webb A."/>
            <person name="Webby R.J."/>
            <person name="El Zowalaty M.E."/>
        </authorList>
    </citation>
    <scope>NUCLEOTIDE SEQUENCE [LARGE SCALE GENOMIC DNA]</scope>
    <source>
        <strain evidence="2">Pf1</strain>
    </source>
</reference>
<evidence type="ECO:0008006" key="4">
    <source>
        <dbReference type="Google" id="ProtNLM"/>
    </source>
</evidence>
<protein>
    <recommendedName>
        <fullName evidence="4">CsbD-like domain-containing protein</fullName>
    </recommendedName>
</protein>
<dbReference type="EMBL" id="CAKLBC010000889">
    <property type="protein sequence ID" value="CAH0488797.1"/>
    <property type="molecule type" value="Genomic_DNA"/>
</dbReference>
<evidence type="ECO:0000313" key="3">
    <source>
        <dbReference type="Proteomes" id="UP001157938"/>
    </source>
</evidence>
<dbReference type="Gene3D" id="1.20.120.20">
    <property type="entry name" value="Apolipoprotein"/>
    <property type="match status" value="1"/>
</dbReference>
<organism evidence="2 3">
    <name type="scientific">Peronospora farinosa</name>
    <dbReference type="NCBI Taxonomy" id="134698"/>
    <lineage>
        <taxon>Eukaryota</taxon>
        <taxon>Sar</taxon>
        <taxon>Stramenopiles</taxon>
        <taxon>Oomycota</taxon>
        <taxon>Peronosporomycetes</taxon>
        <taxon>Peronosporales</taxon>
        <taxon>Peronosporaceae</taxon>
        <taxon>Peronospora</taxon>
    </lineage>
</organism>
<keyword evidence="3" id="KW-1185">Reference proteome</keyword>
<comment type="caution">
    <text evidence="2">The sequence shown here is derived from an EMBL/GenBank/DDBJ whole genome shotgun (WGS) entry which is preliminary data.</text>
</comment>
<evidence type="ECO:0000313" key="2">
    <source>
        <dbReference type="EMBL" id="CAH0488797.1"/>
    </source>
</evidence>
<sequence>MAQDTASNARSKVQDTVSDAKSMAQDTASDVRKNVNGTISNVASKVQDTADSWGGQDQGFCEVNALTRNKLVVRKRRFGAGKPWIQ</sequence>
<evidence type="ECO:0000256" key="1">
    <source>
        <dbReference type="SAM" id="MobiDB-lite"/>
    </source>
</evidence>
<accession>A0ABN8C3W4</accession>
<feature type="compositionally biased region" description="Polar residues" evidence="1">
    <location>
        <begin position="1"/>
        <end position="28"/>
    </location>
</feature>
<name>A0ABN8C3W4_9STRA</name>